<feature type="compositionally biased region" description="Low complexity" evidence="1">
    <location>
        <begin position="839"/>
        <end position="856"/>
    </location>
</feature>
<name>A0A7S4AGP8_9STRA</name>
<accession>A0A7S4AGP8</accession>
<feature type="region of interest" description="Disordered" evidence="1">
    <location>
        <begin position="406"/>
        <end position="429"/>
    </location>
</feature>
<reference evidence="2" key="1">
    <citation type="submission" date="2021-01" db="EMBL/GenBank/DDBJ databases">
        <authorList>
            <person name="Corre E."/>
            <person name="Pelletier E."/>
            <person name="Niang G."/>
            <person name="Scheremetjew M."/>
            <person name="Finn R."/>
            <person name="Kale V."/>
            <person name="Holt S."/>
            <person name="Cochrane G."/>
            <person name="Meng A."/>
            <person name="Brown T."/>
            <person name="Cohen L."/>
        </authorList>
    </citation>
    <scope>NUCLEOTIDE SEQUENCE</scope>
    <source>
        <strain evidence="2">10249 10 AB</strain>
    </source>
</reference>
<protein>
    <submittedName>
        <fullName evidence="2">Uncharacterized protein</fullName>
    </submittedName>
</protein>
<feature type="region of interest" description="Disordered" evidence="1">
    <location>
        <begin position="88"/>
        <end position="144"/>
    </location>
</feature>
<evidence type="ECO:0000313" key="2">
    <source>
        <dbReference type="EMBL" id="CAE0714807.1"/>
    </source>
</evidence>
<feature type="compositionally biased region" description="Low complexity" evidence="1">
    <location>
        <begin position="212"/>
        <end position="231"/>
    </location>
</feature>
<evidence type="ECO:0000256" key="1">
    <source>
        <dbReference type="SAM" id="MobiDB-lite"/>
    </source>
</evidence>
<gene>
    <name evidence="2" type="ORF">PAUS00366_LOCUS7559</name>
</gene>
<feature type="compositionally biased region" description="Polar residues" evidence="1">
    <location>
        <begin position="103"/>
        <end position="113"/>
    </location>
</feature>
<feature type="compositionally biased region" description="Polar residues" evidence="1">
    <location>
        <begin position="1"/>
        <end position="12"/>
    </location>
</feature>
<feature type="region of interest" description="Disordered" evidence="1">
    <location>
        <begin position="212"/>
        <end position="248"/>
    </location>
</feature>
<proteinExistence type="predicted"/>
<sequence>MTMQRRISTSMTDCGPPPTQPPDRASSGGGDRLGALSAPATGSSSSTSTSPAAVAAATTALGILTSGSSYGGNSANVHLHGLHSVHAAHAAAQNQHHHPDYPPTTSLSRNGSLGSVGFRSSLMGSSPQQQAGGPGPHGLWGHSAAGTPSAVPLLSPAELAEAADGSIHNSDSIQVLLAQMRQRVQAEQQQQQQAKSELHFQTKKRSRTMMMESNSNNTNTNTNNDSASISSLDNSQNKGSTSSSSSYLGRGGAAAAAELLRANSAPLGASSPGLTSLLAMQSGGSIASLNSALSGLGGNAGAGNAAAAAANNVSMAQLEQLVRKQQQRQGLQQFKQLKQMEEMQRIAQAAGAGPHIPVSRDSILRQNALLQFMLQQQQQQNSAVQSSNAVIETQIKALEAAQRQQQQAVQRAASNFGGSGHGNNGDKQRNKLSSALEESAVANFMMKNSAANNANKNSGGLARLNSAQIQQMMVSRQLLQQNQQQQQQLVGNDGMPPPPSLISAVSSMDSVGIMQMLLPKNRQQHNQNNVQNAHGLENGGRNSANASALVPTTLNSSVSSPVSALHANLNASLLTPMPFPPVGGLQGLGLLGGLSGSAASGLSGMITVARPGGNNASIQKAGLAAHMNGGSVSLHPSTTDLVYEQRRLAAAAEVSNTVRDSSVGKPPDAFVDRDHDGRARDLPTLLVVPMDHMQLSSHQTLLRYQIEVFRAGEEDTSTHTRGRNKPVQLGQIGIRCRHCKVLPVCRRKRGSVYFPRAVEGFYQAAQNMNSTHLQTGECPLMGEALRREFANLIATRGVSTGAGRAYWAKQARKLGLRNTESGIVFDKIRPEQGDGSVDANNNNASSKPSNNKSNIV</sequence>
<feature type="compositionally biased region" description="Low complexity" evidence="1">
    <location>
        <begin position="239"/>
        <end position="248"/>
    </location>
</feature>
<dbReference type="EMBL" id="HBIX01009981">
    <property type="protein sequence ID" value="CAE0714807.1"/>
    <property type="molecule type" value="Transcribed_RNA"/>
</dbReference>
<feature type="region of interest" description="Disordered" evidence="1">
    <location>
        <begin position="827"/>
        <end position="856"/>
    </location>
</feature>
<feature type="region of interest" description="Disordered" evidence="1">
    <location>
        <begin position="187"/>
        <end position="206"/>
    </location>
</feature>
<feature type="compositionally biased region" description="Low complexity" evidence="1">
    <location>
        <begin position="406"/>
        <end position="416"/>
    </location>
</feature>
<feature type="region of interest" description="Disordered" evidence="1">
    <location>
        <begin position="1"/>
        <end position="49"/>
    </location>
</feature>
<feature type="compositionally biased region" description="Low complexity" evidence="1">
    <location>
        <begin position="33"/>
        <end position="49"/>
    </location>
</feature>
<dbReference type="AlphaFoldDB" id="A0A7S4AGP8"/>
<organism evidence="2">
    <name type="scientific">Pseudo-nitzschia australis</name>
    <dbReference type="NCBI Taxonomy" id="44445"/>
    <lineage>
        <taxon>Eukaryota</taxon>
        <taxon>Sar</taxon>
        <taxon>Stramenopiles</taxon>
        <taxon>Ochrophyta</taxon>
        <taxon>Bacillariophyta</taxon>
        <taxon>Bacillariophyceae</taxon>
        <taxon>Bacillariophycidae</taxon>
        <taxon>Bacillariales</taxon>
        <taxon>Bacillariaceae</taxon>
        <taxon>Pseudo-nitzschia</taxon>
    </lineage>
</organism>